<dbReference type="Proteomes" id="UP000516428">
    <property type="component" value="Chromosome"/>
</dbReference>
<evidence type="ECO:0000313" key="2">
    <source>
        <dbReference type="EMBL" id="QNS02859.1"/>
    </source>
</evidence>
<feature type="compositionally biased region" description="Basic and acidic residues" evidence="1">
    <location>
        <begin position="32"/>
        <end position="45"/>
    </location>
</feature>
<sequence>MTKERARAPRDDGDDRGDARKDTAPADGGAEEGLKEFLLARKDDGEAADALTPNEKAQKSARKD</sequence>
<organism evidence="2 3">
    <name type="scientific">Streptomyces xanthii</name>
    <dbReference type="NCBI Taxonomy" id="2768069"/>
    <lineage>
        <taxon>Bacteria</taxon>
        <taxon>Bacillati</taxon>
        <taxon>Actinomycetota</taxon>
        <taxon>Actinomycetes</taxon>
        <taxon>Kitasatosporales</taxon>
        <taxon>Streptomycetaceae</taxon>
        <taxon>Streptomyces</taxon>
    </lineage>
</organism>
<accession>A0A7H1B2A4</accession>
<gene>
    <name evidence="2" type="ORF">IAG42_03950</name>
</gene>
<evidence type="ECO:0000256" key="1">
    <source>
        <dbReference type="SAM" id="MobiDB-lite"/>
    </source>
</evidence>
<dbReference type="RefSeq" id="WP_188335614.1">
    <property type="nucleotide sequence ID" value="NZ_CP061281.1"/>
</dbReference>
<keyword evidence="3" id="KW-1185">Reference proteome</keyword>
<dbReference type="EMBL" id="CP061281">
    <property type="protein sequence ID" value="QNS02859.1"/>
    <property type="molecule type" value="Genomic_DNA"/>
</dbReference>
<reference evidence="2 3" key="1">
    <citation type="submission" date="2020-09" db="EMBL/GenBank/DDBJ databases">
        <title>A novel species.</title>
        <authorList>
            <person name="Gao J."/>
        </authorList>
    </citation>
    <scope>NUCLEOTIDE SEQUENCE [LARGE SCALE GENOMIC DNA]</scope>
    <source>
        <strain evidence="2 3">CRXT-Y-14</strain>
    </source>
</reference>
<dbReference type="KEGG" id="sxn:IAG42_03950"/>
<protein>
    <submittedName>
        <fullName evidence="2">Uncharacterized protein</fullName>
    </submittedName>
</protein>
<name>A0A7H1B2A4_9ACTN</name>
<feature type="region of interest" description="Disordered" evidence="1">
    <location>
        <begin position="1"/>
        <end position="64"/>
    </location>
</feature>
<feature type="compositionally biased region" description="Basic and acidic residues" evidence="1">
    <location>
        <begin position="1"/>
        <end position="24"/>
    </location>
</feature>
<evidence type="ECO:0000313" key="3">
    <source>
        <dbReference type="Proteomes" id="UP000516428"/>
    </source>
</evidence>
<dbReference type="AlphaFoldDB" id="A0A7H1B2A4"/>
<proteinExistence type="predicted"/>